<feature type="transmembrane region" description="Helical" evidence="1">
    <location>
        <begin position="5"/>
        <end position="23"/>
    </location>
</feature>
<evidence type="ECO:0000313" key="2">
    <source>
        <dbReference type="EMBL" id="QSQ21258.1"/>
    </source>
</evidence>
<keyword evidence="1" id="KW-0472">Membrane</keyword>
<dbReference type="Proteomes" id="UP000662747">
    <property type="component" value="Chromosome"/>
</dbReference>
<keyword evidence="1" id="KW-0812">Transmembrane</keyword>
<protein>
    <submittedName>
        <fullName evidence="2">Uncharacterized protein</fullName>
    </submittedName>
</protein>
<evidence type="ECO:0000313" key="3">
    <source>
        <dbReference type="Proteomes" id="UP000662747"/>
    </source>
</evidence>
<keyword evidence="1" id="KW-1133">Transmembrane helix</keyword>
<accession>A0ABX7NRC7</accession>
<organism evidence="2 3">
    <name type="scientific">Pyxidicoccus parkwayensis</name>
    <dbReference type="NCBI Taxonomy" id="2813578"/>
    <lineage>
        <taxon>Bacteria</taxon>
        <taxon>Pseudomonadati</taxon>
        <taxon>Myxococcota</taxon>
        <taxon>Myxococcia</taxon>
        <taxon>Myxococcales</taxon>
        <taxon>Cystobacterineae</taxon>
        <taxon>Myxococcaceae</taxon>
        <taxon>Pyxidicoccus</taxon>
    </lineage>
</organism>
<dbReference type="RefSeq" id="WP_206722837.1">
    <property type="nucleotide sequence ID" value="NZ_CP071090.1"/>
</dbReference>
<feature type="transmembrane region" description="Helical" evidence="1">
    <location>
        <begin position="35"/>
        <end position="56"/>
    </location>
</feature>
<sequence length="66" mass="7264">MTRSFAWHALLVIGGLVTLWTLLGHAPLRASALPLLVYWGLGVAVCGAVFLVSLFCPCRWRKAVRK</sequence>
<proteinExistence type="predicted"/>
<keyword evidence="3" id="KW-1185">Reference proteome</keyword>
<gene>
    <name evidence="2" type="ORF">JY651_39705</name>
</gene>
<dbReference type="EMBL" id="CP071090">
    <property type="protein sequence ID" value="QSQ21258.1"/>
    <property type="molecule type" value="Genomic_DNA"/>
</dbReference>
<reference evidence="2 3" key="1">
    <citation type="submission" date="2021-02" db="EMBL/GenBank/DDBJ databases">
        <title>De Novo genome assembly of isolated myxobacteria.</title>
        <authorList>
            <person name="Stevens D.C."/>
        </authorList>
    </citation>
    <scope>NUCLEOTIDE SEQUENCE [LARGE SCALE GENOMIC DNA]</scope>
    <source>
        <strain evidence="3">SCPEA02</strain>
    </source>
</reference>
<name>A0ABX7NRC7_9BACT</name>
<evidence type="ECO:0000256" key="1">
    <source>
        <dbReference type="SAM" id="Phobius"/>
    </source>
</evidence>